<evidence type="ECO:0000313" key="1">
    <source>
        <dbReference type="EMBL" id="KAJ1901786.1"/>
    </source>
</evidence>
<name>A0ACC1IVR7_9FUNG</name>
<accession>A0ACC1IVR7</accession>
<sequence>MSASVFGTNDSSLDLLLSQAKETLARREQDKIAAEQAAGNKQTSKKQQLALSVPLRLDTGCRIGESQLLKTNRTTGMTTLNTDLVYANAKAAPGIDSAIDEKTATPDPTIKRQSKNTVAAAKDQTAGKQWFGMKAPVLTQELKNDVRVLQLRNILDPKRFYKKDVGTKKMPKYFEMGTIIEGPTEFYSSRMTKKERKNNLVDELLADKQARDYFKRKVGEINAVNNSGRNRKHFKKSKGSGNASGGRKSGDKAKRGH</sequence>
<reference evidence="1" key="1">
    <citation type="submission" date="2022-07" db="EMBL/GenBank/DDBJ databases">
        <title>Phylogenomic reconstructions and comparative analyses of Kickxellomycotina fungi.</title>
        <authorList>
            <person name="Reynolds N.K."/>
            <person name="Stajich J.E."/>
            <person name="Barry K."/>
            <person name="Grigoriev I.V."/>
            <person name="Crous P."/>
            <person name="Smith M.E."/>
        </authorList>
    </citation>
    <scope>NUCLEOTIDE SEQUENCE</scope>
    <source>
        <strain evidence="1">Benny 63K</strain>
    </source>
</reference>
<keyword evidence="2" id="KW-1185">Reference proteome</keyword>
<comment type="caution">
    <text evidence="1">The sequence shown here is derived from an EMBL/GenBank/DDBJ whole genome shotgun (WGS) entry which is preliminary data.</text>
</comment>
<evidence type="ECO:0000313" key="2">
    <source>
        <dbReference type="Proteomes" id="UP001150581"/>
    </source>
</evidence>
<organism evidence="1 2">
    <name type="scientific">Kickxella alabastrina</name>
    <dbReference type="NCBI Taxonomy" id="61397"/>
    <lineage>
        <taxon>Eukaryota</taxon>
        <taxon>Fungi</taxon>
        <taxon>Fungi incertae sedis</taxon>
        <taxon>Zoopagomycota</taxon>
        <taxon>Kickxellomycotina</taxon>
        <taxon>Kickxellomycetes</taxon>
        <taxon>Kickxellales</taxon>
        <taxon>Kickxellaceae</taxon>
        <taxon>Kickxella</taxon>
    </lineage>
</organism>
<gene>
    <name evidence="1" type="primary">fcf2</name>
    <name evidence="1" type="ORF">LPJ66_000515</name>
</gene>
<protein>
    <submittedName>
        <fullName evidence="1">Rrna-processing protein fcf2</fullName>
    </submittedName>
</protein>
<proteinExistence type="predicted"/>
<dbReference type="Proteomes" id="UP001150581">
    <property type="component" value="Unassembled WGS sequence"/>
</dbReference>
<dbReference type="EMBL" id="JANBPG010000015">
    <property type="protein sequence ID" value="KAJ1901786.1"/>
    <property type="molecule type" value="Genomic_DNA"/>
</dbReference>